<proteinExistence type="predicted"/>
<dbReference type="Proteomes" id="UP001202248">
    <property type="component" value="Unassembled WGS sequence"/>
</dbReference>
<organism evidence="2 3">
    <name type="scientific">Niabella ginsengisoli</name>
    <dbReference type="NCBI Taxonomy" id="522298"/>
    <lineage>
        <taxon>Bacteria</taxon>
        <taxon>Pseudomonadati</taxon>
        <taxon>Bacteroidota</taxon>
        <taxon>Chitinophagia</taxon>
        <taxon>Chitinophagales</taxon>
        <taxon>Chitinophagaceae</taxon>
        <taxon>Niabella</taxon>
    </lineage>
</organism>
<keyword evidence="1" id="KW-0472">Membrane</keyword>
<evidence type="ECO:0000313" key="2">
    <source>
        <dbReference type="EMBL" id="MCH5598504.1"/>
    </source>
</evidence>
<evidence type="ECO:0000313" key="3">
    <source>
        <dbReference type="Proteomes" id="UP001202248"/>
    </source>
</evidence>
<sequence length="96" mass="10986">MFKTSTIQHLRFRFSLFLMPVYWFALSQAESINGLKALLIFCILHLLVYPSSNGYNSYMDKDTESIGGIEKPLPVSKELFYITLVMDIIAIALSFL</sequence>
<dbReference type="EMBL" id="JAKWBL010000002">
    <property type="protein sequence ID" value="MCH5598504.1"/>
    <property type="molecule type" value="Genomic_DNA"/>
</dbReference>
<dbReference type="RefSeq" id="WP_240830166.1">
    <property type="nucleotide sequence ID" value="NZ_JAKWBL010000002.1"/>
</dbReference>
<feature type="transmembrane region" description="Helical" evidence="1">
    <location>
        <begin position="12"/>
        <end position="29"/>
    </location>
</feature>
<accession>A0ABS9SJY8</accession>
<gene>
    <name evidence="2" type="ORF">MKP09_11585</name>
</gene>
<evidence type="ECO:0000256" key="1">
    <source>
        <dbReference type="SAM" id="Phobius"/>
    </source>
</evidence>
<name>A0ABS9SJY8_9BACT</name>
<protein>
    <recommendedName>
        <fullName evidence="4">Prenyltransferase</fullName>
    </recommendedName>
</protein>
<feature type="transmembrane region" description="Helical" evidence="1">
    <location>
        <begin position="79"/>
        <end position="95"/>
    </location>
</feature>
<comment type="caution">
    <text evidence="2">The sequence shown here is derived from an EMBL/GenBank/DDBJ whole genome shotgun (WGS) entry which is preliminary data.</text>
</comment>
<keyword evidence="1" id="KW-0812">Transmembrane</keyword>
<reference evidence="2 3" key="1">
    <citation type="submission" date="2022-02" db="EMBL/GenBank/DDBJ databases">
        <authorList>
            <person name="Min J."/>
        </authorList>
    </citation>
    <scope>NUCLEOTIDE SEQUENCE [LARGE SCALE GENOMIC DNA]</scope>
    <source>
        <strain evidence="2 3">GR10-1</strain>
    </source>
</reference>
<feature type="transmembrane region" description="Helical" evidence="1">
    <location>
        <begin position="35"/>
        <end position="58"/>
    </location>
</feature>
<keyword evidence="3" id="KW-1185">Reference proteome</keyword>
<evidence type="ECO:0008006" key="4">
    <source>
        <dbReference type="Google" id="ProtNLM"/>
    </source>
</evidence>
<keyword evidence="1" id="KW-1133">Transmembrane helix</keyword>